<feature type="transmembrane region" description="Helical" evidence="1">
    <location>
        <begin position="26"/>
        <end position="47"/>
    </location>
</feature>
<dbReference type="Gene3D" id="2.30.42.10">
    <property type="match status" value="1"/>
</dbReference>
<evidence type="ECO:0000256" key="1">
    <source>
        <dbReference type="SAM" id="Phobius"/>
    </source>
</evidence>
<dbReference type="InterPro" id="IPR027065">
    <property type="entry name" value="Lon_Prtase"/>
</dbReference>
<dbReference type="Pfam" id="PF05362">
    <property type="entry name" value="Lon_C"/>
    <property type="match status" value="1"/>
</dbReference>
<accession>A0A6J7DKC9</accession>
<feature type="domain" description="Lon proteolytic" evidence="2">
    <location>
        <begin position="277"/>
        <end position="378"/>
    </location>
</feature>
<dbReference type="SUPFAM" id="SSF50156">
    <property type="entry name" value="PDZ domain-like"/>
    <property type="match status" value="1"/>
</dbReference>
<keyword evidence="1" id="KW-0812">Transmembrane</keyword>
<proteinExistence type="predicted"/>
<dbReference type="GO" id="GO:0005524">
    <property type="term" value="F:ATP binding"/>
    <property type="evidence" value="ECO:0007669"/>
    <property type="project" value="InterPro"/>
</dbReference>
<evidence type="ECO:0000259" key="2">
    <source>
        <dbReference type="PROSITE" id="PS51786"/>
    </source>
</evidence>
<evidence type="ECO:0000313" key="3">
    <source>
        <dbReference type="EMBL" id="CAB4869355.1"/>
    </source>
</evidence>
<gene>
    <name evidence="3" type="ORF">UFOPK3376_00728</name>
</gene>
<protein>
    <submittedName>
        <fullName evidence="3">Unannotated protein</fullName>
    </submittedName>
</protein>
<reference evidence="3" key="1">
    <citation type="submission" date="2020-05" db="EMBL/GenBank/DDBJ databases">
        <authorList>
            <person name="Chiriac C."/>
            <person name="Salcher M."/>
            <person name="Ghai R."/>
            <person name="Kavagutti S V."/>
        </authorList>
    </citation>
    <scope>NUCLEOTIDE SEQUENCE</scope>
</reference>
<dbReference type="PANTHER" id="PTHR10046">
    <property type="entry name" value="ATP DEPENDENT LON PROTEASE FAMILY MEMBER"/>
    <property type="match status" value="1"/>
</dbReference>
<dbReference type="GO" id="GO:0006508">
    <property type="term" value="P:proteolysis"/>
    <property type="evidence" value="ECO:0007669"/>
    <property type="project" value="InterPro"/>
</dbReference>
<dbReference type="InterPro" id="IPR020568">
    <property type="entry name" value="Ribosomal_Su5_D2-typ_SF"/>
</dbReference>
<keyword evidence="1" id="KW-1133">Transmembrane helix</keyword>
<dbReference type="InterPro" id="IPR014721">
    <property type="entry name" value="Ribsml_uS5_D2-typ_fold_subgr"/>
</dbReference>
<keyword evidence="1" id="KW-0472">Membrane</keyword>
<sequence length="396" mass="41486">MTDTQDEMVPAQPTDGVAPRKVHRAWALPLVGLGFLVLAAVVLAAAFTASRISAIKRPYAIVPADAQSVEPRLTLSGVTRYHADGELLFVTIREPQLSLLSWFMFRHDNDIHPLTYNDINGNGTPQQQTSRGRRQMVTAKQAAEYVALKKLGFPIDMKPGNIVIDQMVCLKANAAGTACVEEAPSGKVLKPDDELVSIDGTPVKVLDDLRSVLARHKAGDMVDVEYKRPGVDGVQKGSIELTASPDADKKVIVGFYPFDTTEVGDSPFPVSIDTAGIGGPSAGLAFTLTLIDELTPGELTGGQRVAVTGTIDVDGKVGAIGGLAQKASAVRQTGTKYFLVPAAQSDAEIAEARAVAGGAVQIIPVATIDEALAALAKLGGNSAALGTPGKDFTPAK</sequence>
<dbReference type="PROSITE" id="PS51786">
    <property type="entry name" value="LON_PROTEOLYTIC"/>
    <property type="match status" value="1"/>
</dbReference>
<dbReference type="SUPFAM" id="SSF54211">
    <property type="entry name" value="Ribosomal protein S5 domain 2-like"/>
    <property type="match status" value="1"/>
</dbReference>
<dbReference type="Pfam" id="PF13180">
    <property type="entry name" value="PDZ_2"/>
    <property type="match status" value="1"/>
</dbReference>
<dbReference type="GO" id="GO:0030163">
    <property type="term" value="P:protein catabolic process"/>
    <property type="evidence" value="ECO:0007669"/>
    <property type="project" value="InterPro"/>
</dbReference>
<organism evidence="3">
    <name type="scientific">freshwater metagenome</name>
    <dbReference type="NCBI Taxonomy" id="449393"/>
    <lineage>
        <taxon>unclassified sequences</taxon>
        <taxon>metagenomes</taxon>
        <taxon>ecological metagenomes</taxon>
    </lineage>
</organism>
<dbReference type="EMBL" id="CAFBLP010000012">
    <property type="protein sequence ID" value="CAB4869355.1"/>
    <property type="molecule type" value="Genomic_DNA"/>
</dbReference>
<name>A0A6J7DKC9_9ZZZZ</name>
<dbReference type="GO" id="GO:0004252">
    <property type="term" value="F:serine-type endopeptidase activity"/>
    <property type="evidence" value="ECO:0007669"/>
    <property type="project" value="InterPro"/>
</dbReference>
<dbReference type="InterPro" id="IPR008269">
    <property type="entry name" value="Lon_proteolytic"/>
</dbReference>
<dbReference type="GO" id="GO:0004176">
    <property type="term" value="F:ATP-dependent peptidase activity"/>
    <property type="evidence" value="ECO:0007669"/>
    <property type="project" value="InterPro"/>
</dbReference>
<dbReference type="InterPro" id="IPR036034">
    <property type="entry name" value="PDZ_sf"/>
</dbReference>
<dbReference type="Gene3D" id="3.30.230.10">
    <property type="match status" value="1"/>
</dbReference>
<dbReference type="AlphaFoldDB" id="A0A6J7DKC9"/>
<dbReference type="InterPro" id="IPR001478">
    <property type="entry name" value="PDZ"/>
</dbReference>